<dbReference type="PROSITE" id="PS51012">
    <property type="entry name" value="ABC_TM2"/>
    <property type="match status" value="1"/>
</dbReference>
<name>H5XKM1_9PSEU</name>
<keyword evidence="2 6" id="KW-0812">Transmembrane</keyword>
<gene>
    <name evidence="9" type="ORF">SaccyDRAFT_1981</name>
</gene>
<dbReference type="Pfam" id="PF01061">
    <property type="entry name" value="ABC2_membrane"/>
    <property type="match status" value="1"/>
</dbReference>
<dbReference type="RefSeq" id="WP_005455762.1">
    <property type="nucleotide sequence ID" value="NZ_CM001440.1"/>
</dbReference>
<dbReference type="AlphaFoldDB" id="H5XKM1"/>
<dbReference type="PANTHER" id="PTHR43229">
    <property type="entry name" value="NODULATION PROTEIN J"/>
    <property type="match status" value="1"/>
</dbReference>
<keyword evidence="3 6" id="KW-1133">Transmembrane helix</keyword>
<evidence type="ECO:0000256" key="7">
    <source>
        <dbReference type="SAM" id="MobiDB-lite"/>
    </source>
</evidence>
<protein>
    <recommendedName>
        <fullName evidence="6">Transport permease protein</fullName>
    </recommendedName>
</protein>
<dbReference type="HOGENOM" id="CLU_039483_4_1_11"/>
<proteinExistence type="inferred from homology"/>
<feature type="transmembrane region" description="Helical" evidence="6">
    <location>
        <begin position="125"/>
        <end position="152"/>
    </location>
</feature>
<feature type="transmembrane region" description="Helical" evidence="6">
    <location>
        <begin position="85"/>
        <end position="104"/>
    </location>
</feature>
<dbReference type="PANTHER" id="PTHR43229:SF2">
    <property type="entry name" value="NODULATION PROTEIN J"/>
    <property type="match status" value="1"/>
</dbReference>
<reference evidence="9 10" key="1">
    <citation type="submission" date="2011-11" db="EMBL/GenBank/DDBJ databases">
        <title>The Noncontiguous Finished sequence of Saccharomonospora cyanea NA-134.</title>
        <authorList>
            <consortium name="US DOE Joint Genome Institute"/>
            <person name="Lucas S."/>
            <person name="Han J."/>
            <person name="Lapidus A."/>
            <person name="Cheng J.-F."/>
            <person name="Goodwin L."/>
            <person name="Pitluck S."/>
            <person name="Peters L."/>
            <person name="Ovchinnikova G."/>
            <person name="Lu M."/>
            <person name="Detter J.C."/>
            <person name="Han C."/>
            <person name="Tapia R."/>
            <person name="Land M."/>
            <person name="Hauser L."/>
            <person name="Kyrpides N."/>
            <person name="Ivanova N."/>
            <person name="Pagani I."/>
            <person name="Brambilla E.-M."/>
            <person name="Klenk H.-P."/>
            <person name="Woyke T."/>
        </authorList>
    </citation>
    <scope>NUCLEOTIDE SEQUENCE [LARGE SCALE GENOMIC DNA]</scope>
    <source>
        <strain evidence="9 10">NA-134</strain>
    </source>
</reference>
<dbReference type="eggNOG" id="COG0842">
    <property type="taxonomic scope" value="Bacteria"/>
</dbReference>
<dbReference type="OrthoDB" id="160207at2"/>
<dbReference type="InterPro" id="IPR047817">
    <property type="entry name" value="ABC2_TM_bact-type"/>
</dbReference>
<dbReference type="GO" id="GO:0043190">
    <property type="term" value="C:ATP-binding cassette (ABC) transporter complex"/>
    <property type="evidence" value="ECO:0007669"/>
    <property type="project" value="InterPro"/>
</dbReference>
<evidence type="ECO:0000313" key="9">
    <source>
        <dbReference type="EMBL" id="EHR60875.1"/>
    </source>
</evidence>
<evidence type="ECO:0000256" key="3">
    <source>
        <dbReference type="ARBA" id="ARBA00022989"/>
    </source>
</evidence>
<dbReference type="GO" id="GO:0046677">
    <property type="term" value="P:response to antibiotic"/>
    <property type="evidence" value="ECO:0007669"/>
    <property type="project" value="UniProtKB-KW"/>
</dbReference>
<dbReference type="InterPro" id="IPR051784">
    <property type="entry name" value="Nod_factor_ABC_transporter"/>
</dbReference>
<dbReference type="EMBL" id="CM001440">
    <property type="protein sequence ID" value="EHR60875.1"/>
    <property type="molecule type" value="Genomic_DNA"/>
</dbReference>
<evidence type="ECO:0000256" key="5">
    <source>
        <dbReference type="ARBA" id="ARBA00023251"/>
    </source>
</evidence>
<comment type="subcellular location">
    <subcellularLocation>
        <location evidence="6">Cell membrane</location>
        <topology evidence="6">Multi-pass membrane protein</topology>
    </subcellularLocation>
    <subcellularLocation>
        <location evidence="1">Membrane</location>
        <topology evidence="1">Multi-pass membrane protein</topology>
    </subcellularLocation>
</comment>
<keyword evidence="6" id="KW-1003">Cell membrane</keyword>
<dbReference type="GO" id="GO:0140359">
    <property type="term" value="F:ABC-type transporter activity"/>
    <property type="evidence" value="ECO:0007669"/>
    <property type="project" value="InterPro"/>
</dbReference>
<evidence type="ECO:0000256" key="2">
    <source>
        <dbReference type="ARBA" id="ARBA00022692"/>
    </source>
</evidence>
<feature type="transmembrane region" description="Helical" evidence="6">
    <location>
        <begin position="158"/>
        <end position="183"/>
    </location>
</feature>
<feature type="transmembrane region" description="Helical" evidence="6">
    <location>
        <begin position="48"/>
        <end position="65"/>
    </location>
</feature>
<dbReference type="InterPro" id="IPR013525">
    <property type="entry name" value="ABC2_TM"/>
</dbReference>
<feature type="transmembrane region" description="Helical" evidence="6">
    <location>
        <begin position="241"/>
        <end position="262"/>
    </location>
</feature>
<accession>H5XKM1</accession>
<dbReference type="PIRSF" id="PIRSF006648">
    <property type="entry name" value="DrrB"/>
    <property type="match status" value="1"/>
</dbReference>
<dbReference type="InterPro" id="IPR000412">
    <property type="entry name" value="ABC_2_transport"/>
</dbReference>
<keyword evidence="4 6" id="KW-0472">Membrane</keyword>
<feature type="transmembrane region" description="Helical" evidence="6">
    <location>
        <begin position="195"/>
        <end position="221"/>
    </location>
</feature>
<comment type="similarity">
    <text evidence="6">Belongs to the ABC-2 integral membrane protein family.</text>
</comment>
<organism evidence="9 10">
    <name type="scientific">Saccharomonospora cyanea NA-134</name>
    <dbReference type="NCBI Taxonomy" id="882082"/>
    <lineage>
        <taxon>Bacteria</taxon>
        <taxon>Bacillati</taxon>
        <taxon>Actinomycetota</taxon>
        <taxon>Actinomycetes</taxon>
        <taxon>Pseudonocardiales</taxon>
        <taxon>Pseudonocardiaceae</taxon>
        <taxon>Saccharomonospora</taxon>
    </lineage>
</organism>
<dbReference type="STRING" id="882082.SaccyDRAFT_1981"/>
<sequence length="268" mass="27274">MTTMRAAGRPRFEPGTFTPAPGRGRIGTMLFTHARTEIGLTLRHGEQILLTLLIPLALLVGLSVLDVVPVPDGVTQRVDWVAPRILALAVMSSAFTGQAIALGFDRRYGVLKRLAATALPRWLLVLGKLVAALVVVAVQVVVLGGTAVALGWSPSASGIAAALVLLVVGTVAFGALGVLLGGALRAEAVLALANIVWFVLLLAGGIVIGPGTLPGFLAAVVPYLPSGALAEGLHAALADGALSWTAVAVLAAWALAATGLATRTTKLT</sequence>
<keyword evidence="5" id="KW-0046">Antibiotic resistance</keyword>
<evidence type="ECO:0000256" key="4">
    <source>
        <dbReference type="ARBA" id="ARBA00023136"/>
    </source>
</evidence>
<evidence type="ECO:0000313" key="10">
    <source>
        <dbReference type="Proteomes" id="UP000002791"/>
    </source>
</evidence>
<feature type="region of interest" description="Disordered" evidence="7">
    <location>
        <begin position="1"/>
        <end position="21"/>
    </location>
</feature>
<evidence type="ECO:0000256" key="1">
    <source>
        <dbReference type="ARBA" id="ARBA00004141"/>
    </source>
</evidence>
<keyword evidence="10" id="KW-1185">Reference proteome</keyword>
<evidence type="ECO:0000256" key="6">
    <source>
        <dbReference type="RuleBase" id="RU361157"/>
    </source>
</evidence>
<keyword evidence="6" id="KW-0813">Transport</keyword>
<evidence type="ECO:0000259" key="8">
    <source>
        <dbReference type="PROSITE" id="PS51012"/>
    </source>
</evidence>
<dbReference type="Proteomes" id="UP000002791">
    <property type="component" value="Chromosome"/>
</dbReference>
<feature type="domain" description="ABC transmembrane type-2" evidence="8">
    <location>
        <begin position="46"/>
        <end position="268"/>
    </location>
</feature>